<sequence>MIEVLLAIAILGAAIWWLNRRKSGSRQLVATRSQGARSRGATVPDNLMRRLDRLTKDRRVSERLIERNAFNHPGRSKRWCVEKAIYDIQRDRRS</sequence>
<reference evidence="1" key="3">
    <citation type="submission" date="2020-02" db="EMBL/GenBank/DDBJ databases">
        <authorList>
            <person name="Sarangi A.N."/>
            <person name="Ghosh S."/>
            <person name="Mukherjee M."/>
            <person name="Tripathy S."/>
        </authorList>
    </citation>
    <scope>NUCLEOTIDE SEQUENCE</scope>
    <source>
        <strain evidence="1">BDU141951</strain>
    </source>
</reference>
<dbReference type="EMBL" id="JTHE02000003">
    <property type="protein sequence ID" value="NEV67335.1"/>
    <property type="molecule type" value="Genomic_DNA"/>
</dbReference>
<proteinExistence type="predicted"/>
<dbReference type="AlphaFoldDB" id="A0A0C1Y2K5"/>
<accession>A0A0C1Y2K5</accession>
<organism evidence="1">
    <name type="scientific">Lyngbya confervoides BDU141951</name>
    <dbReference type="NCBI Taxonomy" id="1574623"/>
    <lineage>
        <taxon>Bacteria</taxon>
        <taxon>Bacillati</taxon>
        <taxon>Cyanobacteriota</taxon>
        <taxon>Cyanophyceae</taxon>
        <taxon>Oscillatoriophycideae</taxon>
        <taxon>Oscillatoriales</taxon>
        <taxon>Microcoleaceae</taxon>
        <taxon>Lyngbya</taxon>
    </lineage>
</organism>
<reference evidence="1" key="1">
    <citation type="submission" date="2014-11" db="EMBL/GenBank/DDBJ databases">
        <authorList>
            <person name="Malar M.C."/>
            <person name="Sen D."/>
            <person name="Tripathy S."/>
        </authorList>
    </citation>
    <scope>NUCLEOTIDE SEQUENCE</scope>
    <source>
        <strain evidence="1">BDU141951</strain>
    </source>
</reference>
<protein>
    <submittedName>
        <fullName evidence="1">Uncharacterized protein</fullName>
    </submittedName>
</protein>
<reference evidence="1" key="2">
    <citation type="journal article" date="2015" name="Genome Announc.">
        <title>Draft Genome Sequence of Filamentous Marine Cyanobacterium Lyngbya confervoides Strain BDU141951.</title>
        <authorList>
            <person name="Chandrababunaidu M.M."/>
            <person name="Sen D."/>
            <person name="Tripathy S."/>
        </authorList>
    </citation>
    <scope>NUCLEOTIDE SEQUENCE</scope>
    <source>
        <strain evidence="1">BDU141951</strain>
    </source>
</reference>
<comment type="caution">
    <text evidence="1">The sequence shown here is derived from an EMBL/GenBank/DDBJ whole genome shotgun (WGS) entry which is preliminary data.</text>
</comment>
<gene>
    <name evidence="1" type="ORF">QQ91_009435</name>
</gene>
<name>A0A0C1Y2K5_9CYAN</name>
<evidence type="ECO:0000313" key="1">
    <source>
        <dbReference type="EMBL" id="NEV67335.1"/>
    </source>
</evidence>